<accession>A0AAV9V6V6</accession>
<keyword evidence="3" id="KW-1185">Reference proteome</keyword>
<dbReference type="AlphaFoldDB" id="A0AAV9V6V6"/>
<evidence type="ECO:0000313" key="2">
    <source>
        <dbReference type="EMBL" id="KAK6355305.1"/>
    </source>
</evidence>
<organism evidence="2 3">
    <name type="scientific">Orbilia brochopaga</name>
    <dbReference type="NCBI Taxonomy" id="3140254"/>
    <lineage>
        <taxon>Eukaryota</taxon>
        <taxon>Fungi</taxon>
        <taxon>Dikarya</taxon>
        <taxon>Ascomycota</taxon>
        <taxon>Pezizomycotina</taxon>
        <taxon>Orbiliomycetes</taxon>
        <taxon>Orbiliales</taxon>
        <taxon>Orbiliaceae</taxon>
        <taxon>Orbilia</taxon>
    </lineage>
</organism>
<dbReference type="Proteomes" id="UP001375240">
    <property type="component" value="Unassembled WGS sequence"/>
</dbReference>
<protein>
    <submittedName>
        <fullName evidence="2">Uncharacterized protein</fullName>
    </submittedName>
</protein>
<proteinExistence type="predicted"/>
<evidence type="ECO:0000256" key="1">
    <source>
        <dbReference type="SAM" id="MobiDB-lite"/>
    </source>
</evidence>
<sequence length="397" mass="45383">MSVYRRTAALHVRPPYTYIQRRKHASKAGPQQNAVAVADNRPVFADLKRVFDGDFDIEDIDLNDLPLSPIMDEKKWARRFKQDKKQGKLHPSEMSEEELALMRNPYANALASTIRLESWYRRSIPSFFLQKLQVRVHPETKDPWILPVGIRSRDAYKVTPGGSKYIGLNYTAVDFLKSRRYKKLQDQKFVISAVWRRDTADFVLKQLRERVCEEVADCQRCIMSANRDGGKWEDMRLGCLLVWEQPPTQGTVESVEPTPNATEDAAEESVADQASDIETRTEPDVNRPTREKKDETTSPGVGARVLVEVKGKLIPSYYMPLLLGSEQAAELKKQLKIEPVVRKNIVVSSPRSMKAQTWLWKLGGYLREPNTSLFSDIDAARQSEREFVIDAESQSPN</sequence>
<comment type="caution">
    <text evidence="2">The sequence shown here is derived from an EMBL/GenBank/DDBJ whole genome shotgun (WGS) entry which is preliminary data.</text>
</comment>
<dbReference type="EMBL" id="JAVHNQ010000002">
    <property type="protein sequence ID" value="KAK6355305.1"/>
    <property type="molecule type" value="Genomic_DNA"/>
</dbReference>
<feature type="compositionally biased region" description="Basic and acidic residues" evidence="1">
    <location>
        <begin position="277"/>
        <end position="296"/>
    </location>
</feature>
<feature type="compositionally biased region" description="Polar residues" evidence="1">
    <location>
        <begin position="248"/>
        <end position="261"/>
    </location>
</feature>
<gene>
    <name evidence="2" type="ORF">TWF696_004415</name>
</gene>
<reference evidence="2 3" key="1">
    <citation type="submission" date="2019-10" db="EMBL/GenBank/DDBJ databases">
        <authorList>
            <person name="Palmer J.M."/>
        </authorList>
    </citation>
    <scope>NUCLEOTIDE SEQUENCE [LARGE SCALE GENOMIC DNA]</scope>
    <source>
        <strain evidence="2 3">TWF696</strain>
    </source>
</reference>
<name>A0AAV9V6V6_9PEZI</name>
<feature type="region of interest" description="Disordered" evidence="1">
    <location>
        <begin position="248"/>
        <end position="299"/>
    </location>
</feature>
<evidence type="ECO:0000313" key="3">
    <source>
        <dbReference type="Proteomes" id="UP001375240"/>
    </source>
</evidence>